<name>A0ABU1W1X9_9GAMM</name>
<dbReference type="EMBL" id="JAVDWR010000009">
    <property type="protein sequence ID" value="MDR7121845.1"/>
    <property type="molecule type" value="Genomic_DNA"/>
</dbReference>
<evidence type="ECO:0000313" key="1">
    <source>
        <dbReference type="EMBL" id="MDR7121845.1"/>
    </source>
</evidence>
<sequence length="118" mass="13226">MAVKFFLAFQPLDLSLHTFCFSYATSDFNWGTGQDLTPVLTWLGRFDRLAQNDVLKKDNILLPLQGPTQANTKLAGAFKEVEREFAQCGLHTIRHNDTKAITAFAKQALTADGFHLTH</sequence>
<comment type="caution">
    <text evidence="1">The sequence shown here is derived from an EMBL/GenBank/DDBJ whole genome shotgun (WGS) entry which is preliminary data.</text>
</comment>
<dbReference type="Proteomes" id="UP001257909">
    <property type="component" value="Unassembled WGS sequence"/>
</dbReference>
<protein>
    <submittedName>
        <fullName evidence="1">Uncharacterized protein</fullName>
    </submittedName>
</protein>
<gene>
    <name evidence="1" type="ORF">J2W69_002802</name>
</gene>
<evidence type="ECO:0000313" key="2">
    <source>
        <dbReference type="Proteomes" id="UP001257909"/>
    </source>
</evidence>
<keyword evidence="2" id="KW-1185">Reference proteome</keyword>
<accession>A0ABU1W1X9</accession>
<proteinExistence type="predicted"/>
<organism evidence="1 2">
    <name type="scientific">Rheinheimera soli</name>
    <dbReference type="NCBI Taxonomy" id="443616"/>
    <lineage>
        <taxon>Bacteria</taxon>
        <taxon>Pseudomonadati</taxon>
        <taxon>Pseudomonadota</taxon>
        <taxon>Gammaproteobacteria</taxon>
        <taxon>Chromatiales</taxon>
        <taxon>Chromatiaceae</taxon>
        <taxon>Rheinheimera</taxon>
    </lineage>
</organism>
<dbReference type="RefSeq" id="WP_310279497.1">
    <property type="nucleotide sequence ID" value="NZ_JAVDWR010000009.1"/>
</dbReference>
<reference evidence="1 2" key="1">
    <citation type="submission" date="2023-07" db="EMBL/GenBank/DDBJ databases">
        <title>Sorghum-associated microbial communities from plants grown in Nebraska, USA.</title>
        <authorList>
            <person name="Schachtman D."/>
        </authorList>
    </citation>
    <scope>NUCLEOTIDE SEQUENCE [LARGE SCALE GENOMIC DNA]</scope>
    <source>
        <strain evidence="1 2">4138</strain>
    </source>
</reference>